<dbReference type="EMBL" id="AP025516">
    <property type="protein sequence ID" value="BDD85828.1"/>
    <property type="molecule type" value="Genomic_DNA"/>
</dbReference>
<evidence type="ECO:0000256" key="5">
    <source>
        <dbReference type="ARBA" id="ARBA00023004"/>
    </source>
</evidence>
<keyword evidence="4" id="KW-0547">Nucleotide-binding</keyword>
<evidence type="ECO:0000313" key="11">
    <source>
        <dbReference type="Proteomes" id="UP000830055"/>
    </source>
</evidence>
<evidence type="ECO:0000256" key="6">
    <source>
        <dbReference type="ARBA" id="ARBA00023014"/>
    </source>
</evidence>
<proteinExistence type="predicted"/>
<dbReference type="SUPFAM" id="SSF102114">
    <property type="entry name" value="Radical SAM enzymes"/>
    <property type="match status" value="1"/>
</dbReference>
<organism evidence="10 11">
    <name type="scientific">Desulfofustis limnaeus</name>
    <dbReference type="NCBI Taxonomy" id="2740163"/>
    <lineage>
        <taxon>Bacteria</taxon>
        <taxon>Pseudomonadati</taxon>
        <taxon>Thermodesulfobacteriota</taxon>
        <taxon>Desulfobulbia</taxon>
        <taxon>Desulfobulbales</taxon>
        <taxon>Desulfocapsaceae</taxon>
        <taxon>Desulfofustis</taxon>
    </lineage>
</organism>
<accession>A0ABN6M2J5</accession>
<dbReference type="InterPro" id="IPR007197">
    <property type="entry name" value="rSAM"/>
</dbReference>
<dbReference type="CDD" id="cd21117">
    <property type="entry name" value="Twitch_MoaA"/>
    <property type="match status" value="1"/>
</dbReference>
<dbReference type="Gene3D" id="3.20.20.70">
    <property type="entry name" value="Aldolase class I"/>
    <property type="match status" value="1"/>
</dbReference>
<keyword evidence="8" id="KW-0501">Molybdenum cofactor biosynthesis</keyword>
<reference evidence="10 11" key="1">
    <citation type="submission" date="2022-01" db="EMBL/GenBank/DDBJ databases">
        <title>Desulfofustis limnae sp. nov., a novel mesophilic sulfate-reducing bacterium isolated from marsh soil.</title>
        <authorList>
            <person name="Watanabe M."/>
            <person name="Takahashi A."/>
            <person name="Kojima H."/>
            <person name="Fukui M."/>
        </authorList>
    </citation>
    <scope>NUCLEOTIDE SEQUENCE [LARGE SCALE GENOMIC DNA]</scope>
    <source>
        <strain evidence="10 11">PPLL</strain>
    </source>
</reference>
<dbReference type="InterPro" id="IPR058240">
    <property type="entry name" value="rSAM_sf"/>
</dbReference>
<evidence type="ECO:0000256" key="1">
    <source>
        <dbReference type="ARBA" id="ARBA00001966"/>
    </source>
</evidence>
<evidence type="ECO:0000259" key="9">
    <source>
        <dbReference type="PROSITE" id="PS51918"/>
    </source>
</evidence>
<dbReference type="InterPro" id="IPR010505">
    <property type="entry name" value="MoaA_twitch"/>
</dbReference>
<evidence type="ECO:0000256" key="7">
    <source>
        <dbReference type="ARBA" id="ARBA00023134"/>
    </source>
</evidence>
<keyword evidence="2" id="KW-0949">S-adenosyl-L-methionine</keyword>
<feature type="domain" description="Radical SAM core" evidence="9">
    <location>
        <begin position="1"/>
        <end position="187"/>
    </location>
</feature>
<dbReference type="PANTHER" id="PTHR22960">
    <property type="entry name" value="MOLYBDOPTERIN COFACTOR SYNTHESIS PROTEIN A"/>
    <property type="match status" value="1"/>
</dbReference>
<dbReference type="InterPro" id="IPR013785">
    <property type="entry name" value="Aldolase_TIM"/>
</dbReference>
<evidence type="ECO:0000256" key="2">
    <source>
        <dbReference type="ARBA" id="ARBA00022691"/>
    </source>
</evidence>
<dbReference type="Pfam" id="PF06463">
    <property type="entry name" value="Mob_synth_C"/>
    <property type="match status" value="1"/>
</dbReference>
<protein>
    <submittedName>
        <fullName evidence="10">GTP 3',8-cyclase</fullName>
    </submittedName>
</protein>
<keyword evidence="3" id="KW-0479">Metal-binding</keyword>
<keyword evidence="11" id="KW-1185">Reference proteome</keyword>
<dbReference type="CDD" id="cd01335">
    <property type="entry name" value="Radical_SAM"/>
    <property type="match status" value="1"/>
</dbReference>
<evidence type="ECO:0000256" key="8">
    <source>
        <dbReference type="ARBA" id="ARBA00023150"/>
    </source>
</evidence>
<comment type="cofactor">
    <cofactor evidence="1">
        <name>[4Fe-4S] cluster</name>
        <dbReference type="ChEBI" id="CHEBI:49883"/>
    </cofactor>
</comment>
<dbReference type="PANTHER" id="PTHR22960:SF0">
    <property type="entry name" value="MOLYBDENUM COFACTOR BIOSYNTHESIS PROTEIN 1"/>
    <property type="match status" value="1"/>
</dbReference>
<dbReference type="Proteomes" id="UP000830055">
    <property type="component" value="Chromosome"/>
</dbReference>
<name>A0ABN6M2J5_9BACT</name>
<evidence type="ECO:0000313" key="10">
    <source>
        <dbReference type="EMBL" id="BDD85828.1"/>
    </source>
</evidence>
<evidence type="ECO:0000256" key="3">
    <source>
        <dbReference type="ARBA" id="ARBA00022723"/>
    </source>
</evidence>
<keyword evidence="7" id="KW-0342">GTP-binding</keyword>
<dbReference type="InterPro" id="IPR050105">
    <property type="entry name" value="MoCo_biosynth_MoaA/MoaC"/>
</dbReference>
<keyword evidence="6" id="KW-0411">Iron-sulfur</keyword>
<evidence type="ECO:0000256" key="4">
    <source>
        <dbReference type="ARBA" id="ARBA00022741"/>
    </source>
</evidence>
<sequence length="286" mass="31791">MSHAELLSYEELERLVSICLGLGISKVRVTGGEPFVRKGCVDFMDRLKRQLGVKGLYVTTNGVDTAPHLPRLQEIGIDGINLSLDTLDRNWFRNITRRDRLDQVLATLYGALERDIRIKINSVVEEDTPDEDLTALARLARTNPLSLRFIEKMAFSGGGSRPPQRPLADRLQRLFPAMAKIEQQGISTARLFRVPGFVGTLGIIEGYSRHFCATCNKIRVTPNGMLKTCLYDDGVLDLRQMLRNGLTDEAIGAAIRESVSRRFANGHLTEKSLKNHGEPSMATIGG</sequence>
<dbReference type="Pfam" id="PF04055">
    <property type="entry name" value="Radical_SAM"/>
    <property type="match status" value="1"/>
</dbReference>
<dbReference type="PROSITE" id="PS51918">
    <property type="entry name" value="RADICAL_SAM"/>
    <property type="match status" value="1"/>
</dbReference>
<gene>
    <name evidence="10" type="primary">moaA</name>
    <name evidence="10" type="ORF">DPPLL_01930</name>
</gene>
<keyword evidence="5" id="KW-0408">Iron</keyword>